<reference evidence="1" key="1">
    <citation type="journal article" date="2014" name="Front. Microbiol.">
        <title>High frequency of phylogenetically diverse reductive dehalogenase-homologous genes in deep subseafloor sedimentary metagenomes.</title>
        <authorList>
            <person name="Kawai M."/>
            <person name="Futagami T."/>
            <person name="Toyoda A."/>
            <person name="Takaki Y."/>
            <person name="Nishi S."/>
            <person name="Hori S."/>
            <person name="Arai W."/>
            <person name="Tsubouchi T."/>
            <person name="Morono Y."/>
            <person name="Uchiyama I."/>
            <person name="Ito T."/>
            <person name="Fujiyama A."/>
            <person name="Inagaki F."/>
            <person name="Takami H."/>
        </authorList>
    </citation>
    <scope>NUCLEOTIDE SEQUENCE</scope>
    <source>
        <strain evidence="1">Expedition CK06-06</strain>
    </source>
</reference>
<accession>X1KE11</accession>
<sequence>TIGGILAYAGFTGFLGNLDFMYQQADVETPQWEEFLAAWLEVFGSEPILIETIAKSLAKRK</sequence>
<dbReference type="AlphaFoldDB" id="X1KE11"/>
<gene>
    <name evidence="1" type="ORF">S06H3_17187</name>
</gene>
<proteinExistence type="predicted"/>
<name>X1KE11_9ZZZZ</name>
<evidence type="ECO:0000313" key="1">
    <source>
        <dbReference type="EMBL" id="GAI05282.1"/>
    </source>
</evidence>
<comment type="caution">
    <text evidence="1">The sequence shown here is derived from an EMBL/GenBank/DDBJ whole genome shotgun (WGS) entry which is preliminary data.</text>
</comment>
<feature type="non-terminal residue" evidence="1">
    <location>
        <position position="1"/>
    </location>
</feature>
<protein>
    <submittedName>
        <fullName evidence="1">Uncharacterized protein</fullName>
    </submittedName>
</protein>
<dbReference type="EMBL" id="BARV01008571">
    <property type="protein sequence ID" value="GAI05282.1"/>
    <property type="molecule type" value="Genomic_DNA"/>
</dbReference>
<organism evidence="1">
    <name type="scientific">marine sediment metagenome</name>
    <dbReference type="NCBI Taxonomy" id="412755"/>
    <lineage>
        <taxon>unclassified sequences</taxon>
        <taxon>metagenomes</taxon>
        <taxon>ecological metagenomes</taxon>
    </lineage>
</organism>